<dbReference type="InterPro" id="IPR011055">
    <property type="entry name" value="Dup_hybrid_motif"/>
</dbReference>
<keyword evidence="9" id="KW-0812">Transmembrane</keyword>
<sequence>MGKIDNDYLWLREQPRRTSRLRRTAILLMIPLVAGAAWLTTTPGPEPGQSTTSGTAADSSDSGTDGGDTASQLVDARLSVPGSAGKRDAESRPAGAEHTVSEDSAATDDRGLDAQQAGARTIAVAPVSTSDPEIASGSTPAPRVDVDAAGVRTQPLVASELSPETLTQSNQPPAPAETPGEGPGRWEEITIRSGDTLSIAFNRHGLAYQDSLEIAHMDKYGDRFTRGLKAGDTMKVRADRDGSVLAVDFPLDPLKTLEVRPDGDGFTGDVVMTDVEHRKAYSAGTINTSFYVDALEAGLSDNQIMQLVKIFGWDIDFALDIRPGDRFVVVRDEIYRDGDKIADGPILAASFVNDDKSVRAVRYTLDNGESAYFSPEGRPMKKAFIRTPVDYTRISSRFSLSRKHPVLNKIRRHAGTDYAAPTGTPIKATGNGRIVFRGRRGGYGNVVIIRHDDHLSTRYGHMSRFAEGLGTGSRVQQGEVIGYVGMSGLATGPHLHYEFRVDGEPKDPETVDLPQATRLPKSQLADFKQYTAPLLTQLKTLSHTHIARVDEAADDASRPN</sequence>
<evidence type="ECO:0000256" key="6">
    <source>
        <dbReference type="ARBA" id="ARBA00022833"/>
    </source>
</evidence>
<dbReference type="PANTHER" id="PTHR21666:SF288">
    <property type="entry name" value="CELL DIVISION PROTEIN YTFB"/>
    <property type="match status" value="1"/>
</dbReference>
<feature type="compositionally biased region" description="Polar residues" evidence="8">
    <location>
        <begin position="127"/>
        <end position="139"/>
    </location>
</feature>
<evidence type="ECO:0000259" key="11">
    <source>
        <dbReference type="Pfam" id="PF19425"/>
    </source>
</evidence>
<proteinExistence type="predicted"/>
<evidence type="ECO:0000256" key="4">
    <source>
        <dbReference type="ARBA" id="ARBA00022723"/>
    </source>
</evidence>
<feature type="compositionally biased region" description="Polar residues" evidence="8">
    <location>
        <begin position="162"/>
        <end position="171"/>
    </location>
</feature>
<keyword evidence="6" id="KW-0862">Zinc</keyword>
<dbReference type="AlphaFoldDB" id="A0A423PFA3"/>
<dbReference type="EMBL" id="AYKH01000043">
    <property type="protein sequence ID" value="ROO24245.1"/>
    <property type="molecule type" value="Genomic_DNA"/>
</dbReference>
<name>A0A423PFA3_9GAMM</name>
<organism evidence="12 13">
    <name type="scientific">Salinisphaera orenii MK-B5</name>
    <dbReference type="NCBI Taxonomy" id="856730"/>
    <lineage>
        <taxon>Bacteria</taxon>
        <taxon>Pseudomonadati</taxon>
        <taxon>Pseudomonadota</taxon>
        <taxon>Gammaproteobacteria</taxon>
        <taxon>Salinisphaerales</taxon>
        <taxon>Salinisphaeraceae</taxon>
        <taxon>Salinisphaera</taxon>
    </lineage>
</organism>
<keyword evidence="5" id="KW-0378">Hydrolase</keyword>
<dbReference type="GO" id="GO:0030313">
    <property type="term" value="C:cell envelope"/>
    <property type="evidence" value="ECO:0007669"/>
    <property type="project" value="UniProtKB-SubCell"/>
</dbReference>
<gene>
    <name evidence="12" type="ORF">SAOR_15715</name>
</gene>
<evidence type="ECO:0000256" key="9">
    <source>
        <dbReference type="SAM" id="Phobius"/>
    </source>
</evidence>
<reference evidence="12 13" key="1">
    <citation type="submission" date="2013-10" db="EMBL/GenBank/DDBJ databases">
        <title>Salinisphaera orenii MK-B5 Genome Sequencing.</title>
        <authorList>
            <person name="Lai Q."/>
            <person name="Li C."/>
            <person name="Shao Z."/>
        </authorList>
    </citation>
    <scope>NUCLEOTIDE SEQUENCE [LARGE SCALE GENOMIC DNA]</scope>
    <source>
        <strain evidence="12 13">MK-B5</strain>
    </source>
</reference>
<dbReference type="RefSeq" id="WP_123632253.1">
    <property type="nucleotide sequence ID" value="NZ_AYKH01000043.1"/>
</dbReference>
<evidence type="ECO:0000256" key="7">
    <source>
        <dbReference type="ARBA" id="ARBA00023049"/>
    </source>
</evidence>
<dbReference type="GO" id="GO:0006508">
    <property type="term" value="P:proteolysis"/>
    <property type="evidence" value="ECO:0007669"/>
    <property type="project" value="UniProtKB-KW"/>
</dbReference>
<dbReference type="Pfam" id="PF19425">
    <property type="entry name" value="Csd3_N2"/>
    <property type="match status" value="1"/>
</dbReference>
<dbReference type="FunFam" id="2.70.70.10:FF:000002">
    <property type="entry name" value="Murein DD-endopeptidase MepM"/>
    <property type="match status" value="1"/>
</dbReference>
<dbReference type="Pfam" id="PF01551">
    <property type="entry name" value="Peptidase_M23"/>
    <property type="match status" value="1"/>
</dbReference>
<dbReference type="SUPFAM" id="SSF51261">
    <property type="entry name" value="Duplicated hybrid motif"/>
    <property type="match status" value="1"/>
</dbReference>
<dbReference type="Gene3D" id="2.70.70.10">
    <property type="entry name" value="Glucose Permease (Domain IIA)"/>
    <property type="match status" value="1"/>
</dbReference>
<dbReference type="PANTHER" id="PTHR21666">
    <property type="entry name" value="PEPTIDASE-RELATED"/>
    <property type="match status" value="1"/>
</dbReference>
<keyword evidence="9" id="KW-1133">Transmembrane helix</keyword>
<evidence type="ECO:0000256" key="2">
    <source>
        <dbReference type="ARBA" id="ARBA00004196"/>
    </source>
</evidence>
<feature type="transmembrane region" description="Helical" evidence="9">
    <location>
        <begin position="21"/>
        <end position="39"/>
    </location>
</feature>
<evidence type="ECO:0000313" key="13">
    <source>
        <dbReference type="Proteomes" id="UP000283993"/>
    </source>
</evidence>
<comment type="cofactor">
    <cofactor evidence="1">
        <name>Zn(2+)</name>
        <dbReference type="ChEBI" id="CHEBI:29105"/>
    </cofactor>
</comment>
<dbReference type="GO" id="GO:0046872">
    <property type="term" value="F:metal ion binding"/>
    <property type="evidence" value="ECO:0007669"/>
    <property type="project" value="UniProtKB-KW"/>
</dbReference>
<feature type="region of interest" description="Disordered" evidence="8">
    <location>
        <begin position="40"/>
        <end position="145"/>
    </location>
</feature>
<dbReference type="InterPro" id="IPR050570">
    <property type="entry name" value="Cell_wall_metabolism_enzyme"/>
</dbReference>
<dbReference type="GO" id="GO:0004222">
    <property type="term" value="F:metalloendopeptidase activity"/>
    <property type="evidence" value="ECO:0007669"/>
    <property type="project" value="TreeGrafter"/>
</dbReference>
<feature type="region of interest" description="Disordered" evidence="8">
    <location>
        <begin position="157"/>
        <end position="185"/>
    </location>
</feature>
<feature type="domain" description="Csd3-like second N-terminal" evidence="11">
    <location>
        <begin position="281"/>
        <end position="399"/>
    </location>
</feature>
<keyword evidence="3" id="KW-0645">Protease</keyword>
<dbReference type="Gene3D" id="3.10.450.350">
    <property type="match status" value="2"/>
</dbReference>
<keyword evidence="7" id="KW-0482">Metalloprotease</keyword>
<keyword evidence="4" id="KW-0479">Metal-binding</keyword>
<evidence type="ECO:0000256" key="5">
    <source>
        <dbReference type="ARBA" id="ARBA00022801"/>
    </source>
</evidence>
<feature type="compositionally biased region" description="Low complexity" evidence="8">
    <location>
        <begin position="50"/>
        <end position="71"/>
    </location>
</feature>
<keyword evidence="13" id="KW-1185">Reference proteome</keyword>
<dbReference type="Proteomes" id="UP000283993">
    <property type="component" value="Unassembled WGS sequence"/>
</dbReference>
<comment type="caution">
    <text evidence="12">The sequence shown here is derived from an EMBL/GenBank/DDBJ whole genome shotgun (WGS) entry which is preliminary data.</text>
</comment>
<evidence type="ECO:0000256" key="3">
    <source>
        <dbReference type="ARBA" id="ARBA00022670"/>
    </source>
</evidence>
<accession>A0A423PFA3</accession>
<comment type="subcellular location">
    <subcellularLocation>
        <location evidence="2">Cell envelope</location>
    </subcellularLocation>
</comment>
<dbReference type="CDD" id="cd12797">
    <property type="entry name" value="M23_peptidase"/>
    <property type="match status" value="1"/>
</dbReference>
<feature type="domain" description="M23ase beta-sheet core" evidence="10">
    <location>
        <begin position="412"/>
        <end position="508"/>
    </location>
</feature>
<dbReference type="InterPro" id="IPR045834">
    <property type="entry name" value="Csd3_N2"/>
</dbReference>
<keyword evidence="9" id="KW-0472">Membrane</keyword>
<evidence type="ECO:0000259" key="10">
    <source>
        <dbReference type="Pfam" id="PF01551"/>
    </source>
</evidence>
<evidence type="ECO:0000256" key="1">
    <source>
        <dbReference type="ARBA" id="ARBA00001947"/>
    </source>
</evidence>
<dbReference type="InterPro" id="IPR016047">
    <property type="entry name" value="M23ase_b-sheet_dom"/>
</dbReference>
<evidence type="ECO:0000313" key="12">
    <source>
        <dbReference type="EMBL" id="ROO24245.1"/>
    </source>
</evidence>
<evidence type="ECO:0000256" key="8">
    <source>
        <dbReference type="SAM" id="MobiDB-lite"/>
    </source>
</evidence>
<protein>
    <submittedName>
        <fullName evidence="12">Metalloendopeptidase</fullName>
    </submittedName>
</protein>